<reference evidence="3" key="1">
    <citation type="journal article" date="2019" name="Int. J. Syst. Evol. Microbiol.">
        <title>The Global Catalogue of Microorganisms (GCM) 10K type strain sequencing project: providing services to taxonomists for standard genome sequencing and annotation.</title>
        <authorList>
            <consortium name="The Broad Institute Genomics Platform"/>
            <consortium name="The Broad Institute Genome Sequencing Center for Infectious Disease"/>
            <person name="Wu L."/>
            <person name="Ma J."/>
        </authorList>
    </citation>
    <scope>NUCLEOTIDE SEQUENCE [LARGE SCALE GENOMIC DNA]</scope>
    <source>
        <strain evidence="3">CGMCC 1.16226</strain>
    </source>
</reference>
<dbReference type="Gene3D" id="3.30.2310.20">
    <property type="entry name" value="RelE-like"/>
    <property type="match status" value="1"/>
</dbReference>
<name>A0ABW4WQG9_9HYPH</name>
<sequence>MNYTVKFHPAAEQDLDELLTHLAQETGATVANRFVDRIVDYCLGFSTFPERGMHHDNLAKGLRTVDWRRRATIAFTVREDSVTVLRILYAGRTLELPTDDE</sequence>
<dbReference type="RefSeq" id="WP_379027158.1">
    <property type="nucleotide sequence ID" value="NZ_JBHUGY010000078.1"/>
</dbReference>
<proteinExistence type="predicted"/>
<keyword evidence="1" id="KW-1277">Toxin-antitoxin system</keyword>
<comment type="caution">
    <text evidence="2">The sequence shown here is derived from an EMBL/GenBank/DDBJ whole genome shotgun (WGS) entry which is preliminary data.</text>
</comment>
<evidence type="ECO:0000313" key="3">
    <source>
        <dbReference type="Proteomes" id="UP001597349"/>
    </source>
</evidence>
<dbReference type="InterPro" id="IPR035093">
    <property type="entry name" value="RelE/ParE_toxin_dom_sf"/>
</dbReference>
<dbReference type="InterPro" id="IPR007712">
    <property type="entry name" value="RelE/ParE_toxin"/>
</dbReference>
<dbReference type="Proteomes" id="UP001597349">
    <property type="component" value="Unassembled WGS sequence"/>
</dbReference>
<dbReference type="EMBL" id="JBHUGY010000078">
    <property type="protein sequence ID" value="MFD2058690.1"/>
    <property type="molecule type" value="Genomic_DNA"/>
</dbReference>
<gene>
    <name evidence="2" type="ORF">ACFSQT_38100</name>
</gene>
<keyword evidence="3" id="KW-1185">Reference proteome</keyword>
<organism evidence="2 3">
    <name type="scientific">Mesorhizobium calcicola</name>
    <dbReference type="NCBI Taxonomy" id="1300310"/>
    <lineage>
        <taxon>Bacteria</taxon>
        <taxon>Pseudomonadati</taxon>
        <taxon>Pseudomonadota</taxon>
        <taxon>Alphaproteobacteria</taxon>
        <taxon>Hyphomicrobiales</taxon>
        <taxon>Phyllobacteriaceae</taxon>
        <taxon>Mesorhizobium</taxon>
    </lineage>
</organism>
<accession>A0ABW4WQG9</accession>
<evidence type="ECO:0000313" key="2">
    <source>
        <dbReference type="EMBL" id="MFD2058690.1"/>
    </source>
</evidence>
<dbReference type="Pfam" id="PF05016">
    <property type="entry name" value="ParE_toxin"/>
    <property type="match status" value="1"/>
</dbReference>
<evidence type="ECO:0000256" key="1">
    <source>
        <dbReference type="ARBA" id="ARBA00022649"/>
    </source>
</evidence>
<protein>
    <submittedName>
        <fullName evidence="2">Type II toxin-antitoxin system RelE/ParE family toxin</fullName>
    </submittedName>
</protein>